<keyword evidence="5" id="KW-1185">Reference proteome</keyword>
<name>A0ABT0DML6_9HYPH</name>
<dbReference type="Gene3D" id="3.40.50.410">
    <property type="entry name" value="von Willebrand factor, type A domain"/>
    <property type="match status" value="1"/>
</dbReference>
<dbReference type="Pfam" id="PF13519">
    <property type="entry name" value="VWA_2"/>
    <property type="match status" value="1"/>
</dbReference>
<dbReference type="Proteomes" id="UP001202867">
    <property type="component" value="Unassembled WGS sequence"/>
</dbReference>
<keyword evidence="2" id="KW-0812">Transmembrane</keyword>
<dbReference type="RefSeq" id="WP_247200494.1">
    <property type="nucleotide sequence ID" value="NZ_JALKCG010000003.1"/>
</dbReference>
<dbReference type="InterPro" id="IPR036465">
    <property type="entry name" value="vWFA_dom_sf"/>
</dbReference>
<gene>
    <name evidence="4" type="ORF">MWN33_10725</name>
</gene>
<evidence type="ECO:0000259" key="3">
    <source>
        <dbReference type="SMART" id="SM00327"/>
    </source>
</evidence>
<feature type="region of interest" description="Disordered" evidence="1">
    <location>
        <begin position="207"/>
        <end position="256"/>
    </location>
</feature>
<dbReference type="InterPro" id="IPR002035">
    <property type="entry name" value="VWF_A"/>
</dbReference>
<reference evidence="4 5" key="1">
    <citation type="submission" date="2022-04" db="EMBL/GenBank/DDBJ databases">
        <authorList>
            <person name="Grouzdev D.S."/>
            <person name="Pantiukh K.S."/>
            <person name="Krutkina M.S."/>
        </authorList>
    </citation>
    <scope>NUCLEOTIDE SEQUENCE [LARGE SCALE GENOMIC DNA]</scope>
    <source>
        <strain evidence="4 5">Jip08</strain>
    </source>
</reference>
<proteinExistence type="predicted"/>
<reference evidence="5" key="2">
    <citation type="submission" date="2023-07" db="EMBL/GenBank/DDBJ databases">
        <title>Ancylobacter moscoviensis sp. nov., facultatively methylotrophic bacteria from activated sludge and the reclassification of Starkeya novella (Starkey 1934) Kelly et al. 2000 as Ancylobacter novellus comb. nov., Starkeya koreensis Im et al. 2006 as Ancylobacter koreensis comb.nov., Angulomicrobium tetraedrale Vasil'eva et al. 1986 as Ancylobacter tetraedralis comb. nov., Angulomicrobium amanitiforme Fritz et al. 2004 as Ancylobacter amanitiformis comb. nov. and Methylorhabdus multivorans Doronina et al. 1996 as Ancylobacter multivorans comb. nov. and emended description of the genus Ancylobacter.</title>
        <authorList>
            <person name="Doronina N."/>
            <person name="Chemodurova A."/>
            <person name="Grouzdev D."/>
            <person name="Koziaeva V."/>
            <person name="Shi W."/>
            <person name="Wu L."/>
            <person name="Kaparullina E."/>
        </authorList>
    </citation>
    <scope>NUCLEOTIDE SEQUENCE [LARGE SCALE GENOMIC DNA]</scope>
    <source>
        <strain evidence="5">Jip08</strain>
    </source>
</reference>
<sequence>MRRAAVQAIAEDAGGPLIPARDWRFWLLTTAMLAVLAALVAPRVAVTRPARDILLVVDVTGSMNVRDAPVEGHPATRLAAARQGARDLLAALPCGSRVGLGIFTERRSFLLFEPAELCENFAAMDGAVAALDWRMAWEGDSYVARGVHSALALAADLGADLIFMTDGHEAPPLAGGALPAFEGESGKVAGLLVGVGGLDPAPIPKFDADGRETGFYDETDVPQENRLGPPPEDAPSRAGWNPRNAPWGGEPASGTEHLSAMREGHLRALAAQVGLGFAPLTPASGFLAAVEADTRVRPVETRVDTSAVPAALALVCLSLLFGIGAFSGRRPERLPAR</sequence>
<dbReference type="SUPFAM" id="SSF53300">
    <property type="entry name" value="vWA-like"/>
    <property type="match status" value="1"/>
</dbReference>
<organism evidence="4 5">
    <name type="scientific">Ancylobacter koreensis</name>
    <dbReference type="NCBI Taxonomy" id="266121"/>
    <lineage>
        <taxon>Bacteria</taxon>
        <taxon>Pseudomonadati</taxon>
        <taxon>Pseudomonadota</taxon>
        <taxon>Alphaproteobacteria</taxon>
        <taxon>Hyphomicrobiales</taxon>
        <taxon>Xanthobacteraceae</taxon>
        <taxon>Ancylobacter</taxon>
    </lineage>
</organism>
<keyword evidence="2" id="KW-1133">Transmembrane helix</keyword>
<feature type="transmembrane region" description="Helical" evidence="2">
    <location>
        <begin position="269"/>
        <end position="290"/>
    </location>
</feature>
<evidence type="ECO:0000256" key="2">
    <source>
        <dbReference type="SAM" id="Phobius"/>
    </source>
</evidence>
<dbReference type="EMBL" id="JALKCG010000003">
    <property type="protein sequence ID" value="MCK0208505.1"/>
    <property type="molecule type" value="Genomic_DNA"/>
</dbReference>
<keyword evidence="2" id="KW-0472">Membrane</keyword>
<dbReference type="SMART" id="SM00327">
    <property type="entry name" value="VWA"/>
    <property type="match status" value="1"/>
</dbReference>
<evidence type="ECO:0000256" key="1">
    <source>
        <dbReference type="SAM" id="MobiDB-lite"/>
    </source>
</evidence>
<comment type="caution">
    <text evidence="4">The sequence shown here is derived from an EMBL/GenBank/DDBJ whole genome shotgun (WGS) entry which is preliminary data.</text>
</comment>
<protein>
    <submittedName>
        <fullName evidence="4">VWA domain-containing protein</fullName>
    </submittedName>
</protein>
<evidence type="ECO:0000313" key="4">
    <source>
        <dbReference type="EMBL" id="MCK0208505.1"/>
    </source>
</evidence>
<accession>A0ABT0DML6</accession>
<evidence type="ECO:0000313" key="5">
    <source>
        <dbReference type="Proteomes" id="UP001202867"/>
    </source>
</evidence>
<feature type="transmembrane region" description="Helical" evidence="2">
    <location>
        <begin position="310"/>
        <end position="328"/>
    </location>
</feature>
<feature type="domain" description="VWFA" evidence="3">
    <location>
        <begin position="50"/>
        <end position="227"/>
    </location>
</feature>
<feature type="transmembrane region" description="Helical" evidence="2">
    <location>
        <begin position="23"/>
        <end position="41"/>
    </location>
</feature>